<dbReference type="Pfam" id="PF01381">
    <property type="entry name" value="HTH_3"/>
    <property type="match status" value="1"/>
</dbReference>
<comment type="caution">
    <text evidence="2">The sequence shown here is derived from an EMBL/GenBank/DDBJ whole genome shotgun (WGS) entry which is preliminary data.</text>
</comment>
<dbReference type="InterPro" id="IPR010982">
    <property type="entry name" value="Lambda_DNA-bd_dom_sf"/>
</dbReference>
<dbReference type="InterPro" id="IPR001387">
    <property type="entry name" value="Cro/C1-type_HTH"/>
</dbReference>
<proteinExistence type="predicted"/>
<evidence type="ECO:0000313" key="2">
    <source>
        <dbReference type="EMBL" id="GIP58684.1"/>
    </source>
</evidence>
<dbReference type="SUPFAM" id="SSF47413">
    <property type="entry name" value="lambda repressor-like DNA-binding domains"/>
    <property type="match status" value="1"/>
</dbReference>
<protein>
    <recommendedName>
        <fullName evidence="1">HTH cro/C1-type domain-containing protein</fullName>
    </recommendedName>
</protein>
<dbReference type="CDD" id="cd00093">
    <property type="entry name" value="HTH_XRE"/>
    <property type="match status" value="1"/>
</dbReference>
<reference evidence="2 3" key="1">
    <citation type="submission" date="2021-03" db="EMBL/GenBank/DDBJ databases">
        <title>Antimicrobial resistance genes in bacteria isolated from Japanese honey, and their potential for conferring macrolide and lincosamide resistance in the American foulbrood pathogen Paenibacillus larvae.</title>
        <authorList>
            <person name="Okamoto M."/>
            <person name="Kumagai M."/>
            <person name="Kanamori H."/>
            <person name="Takamatsu D."/>
        </authorList>
    </citation>
    <scope>NUCLEOTIDE SEQUENCE [LARGE SCALE GENOMIC DNA]</scope>
    <source>
        <strain evidence="2 3">J15TS10</strain>
    </source>
</reference>
<feature type="domain" description="HTH cro/C1-type" evidence="1">
    <location>
        <begin position="11"/>
        <end position="66"/>
    </location>
</feature>
<keyword evidence="3" id="KW-1185">Reference proteome</keyword>
<organism evidence="2 3">
    <name type="scientific">Paenibacillus woosongensis</name>
    <dbReference type="NCBI Taxonomy" id="307580"/>
    <lineage>
        <taxon>Bacteria</taxon>
        <taxon>Bacillati</taxon>
        <taxon>Bacillota</taxon>
        <taxon>Bacilli</taxon>
        <taxon>Bacillales</taxon>
        <taxon>Paenibacillaceae</taxon>
        <taxon>Paenibacillus</taxon>
    </lineage>
</organism>
<dbReference type="Gene3D" id="1.10.260.40">
    <property type="entry name" value="lambda repressor-like DNA-binding domains"/>
    <property type="match status" value="1"/>
</dbReference>
<evidence type="ECO:0000259" key="1">
    <source>
        <dbReference type="PROSITE" id="PS50943"/>
    </source>
</evidence>
<accession>A0ABQ4MRR5</accession>
<dbReference type="EMBL" id="BOSM01000003">
    <property type="protein sequence ID" value="GIP58684.1"/>
    <property type="molecule type" value="Genomic_DNA"/>
</dbReference>
<gene>
    <name evidence="2" type="ORF">J15TS10_24980</name>
</gene>
<name>A0ABQ4MRR5_9BACL</name>
<dbReference type="RefSeq" id="WP_213591064.1">
    <property type="nucleotide sequence ID" value="NZ_BOSM01000003.1"/>
</dbReference>
<dbReference type="SMART" id="SM00530">
    <property type="entry name" value="HTH_XRE"/>
    <property type="match status" value="1"/>
</dbReference>
<dbReference type="Proteomes" id="UP000681290">
    <property type="component" value="Unassembled WGS sequence"/>
</dbReference>
<evidence type="ECO:0000313" key="3">
    <source>
        <dbReference type="Proteomes" id="UP000681290"/>
    </source>
</evidence>
<dbReference type="PROSITE" id="PS50943">
    <property type="entry name" value="HTH_CROC1"/>
    <property type="match status" value="1"/>
</dbReference>
<sequence length="129" mass="14419">MKDTQKLGKLVKNLRLKNDLSLRDLEKKSGVSYSFISSIENNRYQPSRERVIALANALDGADVNELLLLAGFAPEEELISNTAPPTGDDEAKKLSFFRDLEITLGLDLTDPEIQKQLKKAAKIIFSKEN</sequence>